<accession>A0ABR7UKL7</accession>
<evidence type="ECO:0000259" key="1">
    <source>
        <dbReference type="Pfam" id="PF14216"/>
    </source>
</evidence>
<protein>
    <submittedName>
        <fullName evidence="2">DUF4326 domain-containing protein</fullName>
    </submittedName>
</protein>
<keyword evidence="3" id="KW-1185">Reference proteome</keyword>
<comment type="caution">
    <text evidence="2">The sequence shown here is derived from an EMBL/GenBank/DDBJ whole genome shotgun (WGS) entry which is preliminary data.</text>
</comment>
<organism evidence="2 3">
    <name type="scientific">Bradyrhizobium campsiandrae</name>
    <dbReference type="NCBI Taxonomy" id="1729892"/>
    <lineage>
        <taxon>Bacteria</taxon>
        <taxon>Pseudomonadati</taxon>
        <taxon>Pseudomonadota</taxon>
        <taxon>Alphaproteobacteria</taxon>
        <taxon>Hyphomicrobiales</taxon>
        <taxon>Nitrobacteraceae</taxon>
        <taxon>Bradyrhizobium</taxon>
    </lineage>
</organism>
<proteinExistence type="predicted"/>
<feature type="domain" description="DUF4326" evidence="1">
    <location>
        <begin position="9"/>
        <end position="79"/>
    </location>
</feature>
<reference evidence="2 3" key="1">
    <citation type="journal article" date="2020" name="Arch. Microbiol.">
        <title>Bradyrhizobium campsiandrae sp. nov., a nitrogen-fixing bacterial strain isolated from a native leguminous tree from the Amazon adapted to flooded conditions.</title>
        <authorList>
            <person name="Cabral Michel D."/>
            <person name="Martins da Costa E."/>
            <person name="Azarias Guimaraes A."/>
            <person name="Soares de Carvalho T."/>
            <person name="Santos de Castro Caputo P."/>
            <person name="Willems A."/>
            <person name="de Souza Moreira F.M."/>
        </authorList>
    </citation>
    <scope>NUCLEOTIDE SEQUENCE [LARGE SCALE GENOMIC DNA]</scope>
    <source>
        <strain evidence="3">INPA 384B</strain>
    </source>
</reference>
<dbReference type="Pfam" id="PF14216">
    <property type="entry name" value="DUF4326"/>
    <property type="match status" value="1"/>
</dbReference>
<dbReference type="InterPro" id="IPR025475">
    <property type="entry name" value="DUF4326"/>
</dbReference>
<sequence>MQVLNKHQTGVQSDALNIGRGSKWGNPFRIGHDGVRVAVVKKNERWLRDQHPLLHTLDEFRGCDLVCFCAPLACHGDCLP</sequence>
<gene>
    <name evidence="2" type="ORF">HA482_40810</name>
</gene>
<dbReference type="EMBL" id="JAATTO010000120">
    <property type="protein sequence ID" value="MBC9984520.1"/>
    <property type="molecule type" value="Genomic_DNA"/>
</dbReference>
<name>A0ABR7UKL7_9BRAD</name>
<dbReference type="RefSeq" id="WP_188102907.1">
    <property type="nucleotide sequence ID" value="NZ_JAANIH010000029.1"/>
</dbReference>
<evidence type="ECO:0000313" key="3">
    <source>
        <dbReference type="Proteomes" id="UP000639516"/>
    </source>
</evidence>
<evidence type="ECO:0000313" key="2">
    <source>
        <dbReference type="EMBL" id="MBC9984520.1"/>
    </source>
</evidence>
<dbReference type="Proteomes" id="UP000639516">
    <property type="component" value="Unassembled WGS sequence"/>
</dbReference>